<evidence type="ECO:0000256" key="4">
    <source>
        <dbReference type="ARBA" id="ARBA00022547"/>
    </source>
</evidence>
<protein>
    <recommendedName>
        <fullName evidence="15">ATP synthase subunit b</fullName>
    </recommendedName>
    <alternativeName>
        <fullName evidence="15">ATP synthase F(0) sector subunit b</fullName>
    </alternativeName>
    <alternativeName>
        <fullName evidence="15">ATPase subunit I</fullName>
    </alternativeName>
    <alternativeName>
        <fullName evidence="15">F-type ATPase subunit b</fullName>
        <shortName evidence="15">F-ATPase subunit b</shortName>
    </alternativeName>
</protein>
<dbReference type="SUPFAM" id="SSF81573">
    <property type="entry name" value="F1F0 ATP synthase subunit B, membrane domain"/>
    <property type="match status" value="1"/>
</dbReference>
<dbReference type="HAMAP" id="MF_01398">
    <property type="entry name" value="ATP_synth_b_bprime"/>
    <property type="match status" value="1"/>
</dbReference>
<dbReference type="EMBL" id="QKYV01000001">
    <property type="protein sequence ID" value="PZW44245.1"/>
    <property type="molecule type" value="Genomic_DNA"/>
</dbReference>
<evidence type="ECO:0000256" key="3">
    <source>
        <dbReference type="ARBA" id="ARBA00022475"/>
    </source>
</evidence>
<keyword evidence="10 15" id="KW-0066">ATP synthesis</keyword>
<evidence type="ECO:0000313" key="18">
    <source>
        <dbReference type="EMBL" id="PZW44245.1"/>
    </source>
</evidence>
<keyword evidence="4 15" id="KW-0138">CF(0)</keyword>
<evidence type="ECO:0000256" key="11">
    <source>
        <dbReference type="ARBA" id="ARBA00025198"/>
    </source>
</evidence>
<dbReference type="NCBIfam" id="TIGR01144">
    <property type="entry name" value="ATP_synt_b"/>
    <property type="match status" value="1"/>
</dbReference>
<accession>A0A2W7IGH9</accession>
<dbReference type="Pfam" id="PF00430">
    <property type="entry name" value="ATP-synt_B"/>
    <property type="match status" value="1"/>
</dbReference>
<dbReference type="InterPro" id="IPR002146">
    <property type="entry name" value="ATP_synth_b/b'su_bac/chlpt"/>
</dbReference>
<dbReference type="AlphaFoldDB" id="A0A2W7IGH9"/>
<evidence type="ECO:0000256" key="13">
    <source>
        <dbReference type="ARBA" id="ARBA00026054"/>
    </source>
</evidence>
<dbReference type="GO" id="GO:0045259">
    <property type="term" value="C:proton-transporting ATP synthase complex"/>
    <property type="evidence" value="ECO:0007669"/>
    <property type="project" value="UniProtKB-KW"/>
</dbReference>
<keyword evidence="5 15" id="KW-0812">Transmembrane</keyword>
<keyword evidence="19" id="KW-1185">Reference proteome</keyword>
<evidence type="ECO:0000256" key="7">
    <source>
        <dbReference type="ARBA" id="ARBA00022989"/>
    </source>
</evidence>
<keyword evidence="9 15" id="KW-0472">Membrane</keyword>
<evidence type="ECO:0000313" key="19">
    <source>
        <dbReference type="Proteomes" id="UP000249542"/>
    </source>
</evidence>
<comment type="subunit">
    <text evidence="13">F-type ATPases have 2 components, F(1) - the catalytic core - and F(0) - the membrane proton channel. F(1) has five subunits: alpha(3), beta(3), gamma(1), delta(1), epsilon(1). F(0) has four main subunits: a(1), b(2) and c(10-14). The alpha and beta chains form an alternating ring which encloses part of the gamma chain. F(1) is attached to F(0) by a central stalk formed by the gamma and epsilon chains, while a peripheral stalk is formed by the delta and b chains.</text>
</comment>
<evidence type="ECO:0000256" key="15">
    <source>
        <dbReference type="HAMAP-Rule" id="MF_01398"/>
    </source>
</evidence>
<keyword evidence="6 15" id="KW-0375">Hydrogen ion transport</keyword>
<dbReference type="GO" id="GO:0046961">
    <property type="term" value="F:proton-transporting ATPase activity, rotational mechanism"/>
    <property type="evidence" value="ECO:0007669"/>
    <property type="project" value="TreeGrafter"/>
</dbReference>
<proteinExistence type="inferred from homology"/>
<sequence length="164" mass="18627">MDLIKPEFGLFFWQTIVFLVLLFLMAKFAWKPILNSVKDREDSINDALASAENARLEMKNLKANNEKLLKEAREERDIMIKEARQIKEKMIADASGEAEIKAKSMIASAQEAIKMEKQAALNEIKTQVASLSIEIAEKVVSKELTSKEDHMKLVDSMLDDVKLN</sequence>
<reference evidence="18 19" key="1">
    <citation type="submission" date="2018-06" db="EMBL/GenBank/DDBJ databases">
        <title>Genomic Encyclopedia of Archaeal and Bacterial Type Strains, Phase II (KMG-II): from individual species to whole genera.</title>
        <authorList>
            <person name="Goeker M."/>
        </authorList>
    </citation>
    <scope>NUCLEOTIDE SEQUENCE [LARGE SCALE GENOMIC DNA]</scope>
    <source>
        <strain evidence="18 19">DSM 15361</strain>
    </source>
</reference>
<comment type="subcellular location">
    <subcellularLocation>
        <location evidence="15">Cell membrane</location>
        <topology evidence="15">Single-pass membrane protein</topology>
    </subcellularLocation>
    <subcellularLocation>
        <location evidence="14">Endomembrane system</location>
        <topology evidence="14">Single-pass membrane protein</topology>
    </subcellularLocation>
</comment>
<dbReference type="GO" id="GO:0012505">
    <property type="term" value="C:endomembrane system"/>
    <property type="evidence" value="ECO:0007669"/>
    <property type="project" value="UniProtKB-SubCell"/>
</dbReference>
<dbReference type="InterPro" id="IPR050059">
    <property type="entry name" value="ATP_synthase_B_chain"/>
</dbReference>
<dbReference type="Proteomes" id="UP000249542">
    <property type="component" value="Unassembled WGS sequence"/>
</dbReference>
<evidence type="ECO:0000256" key="14">
    <source>
        <dbReference type="ARBA" id="ARBA00037847"/>
    </source>
</evidence>
<feature type="transmembrane region" description="Helical" evidence="15">
    <location>
        <begin position="12"/>
        <end position="30"/>
    </location>
</feature>
<comment type="caution">
    <text evidence="18">The sequence shown here is derived from an EMBL/GenBank/DDBJ whole genome shotgun (WGS) entry which is preliminary data.</text>
</comment>
<comment type="subunit">
    <text evidence="15">F-type ATPases have 2 components, F(1) - the catalytic core - and F(0) - the membrane proton channel. F(1) has five subunits: alpha(3), beta(3), gamma(1), delta(1), epsilon(1). F(0) has three main subunits: a(1), b(2) and c(10-14). The alpha and beta chains form an alternating ring which encloses part of the gamma chain. F(1) is attached to F(0) by a central stalk formed by the gamma and epsilon chains, while a peripheral stalk is formed by the delta and b chains.</text>
</comment>
<evidence type="ECO:0000256" key="10">
    <source>
        <dbReference type="ARBA" id="ARBA00023310"/>
    </source>
</evidence>
<comment type="function">
    <text evidence="12">Component of the F(0) channel, it forms part of the peripheral stalk, linking F(1) to F(0). The b'-subunit is a diverged and duplicated form of b found in plants and photosynthetic bacteria.</text>
</comment>
<gene>
    <name evidence="15" type="primary">atpF</name>
    <name evidence="18" type="ORF">LX95_00579</name>
</gene>
<evidence type="ECO:0000256" key="6">
    <source>
        <dbReference type="ARBA" id="ARBA00022781"/>
    </source>
</evidence>
<keyword evidence="8 15" id="KW-0406">Ion transport</keyword>
<keyword evidence="17" id="KW-0175">Coiled coil</keyword>
<feature type="coiled-coil region" evidence="17">
    <location>
        <begin position="34"/>
        <end position="89"/>
    </location>
</feature>
<evidence type="ECO:0000256" key="5">
    <source>
        <dbReference type="ARBA" id="ARBA00022692"/>
    </source>
</evidence>
<evidence type="ECO:0000256" key="9">
    <source>
        <dbReference type="ARBA" id="ARBA00023136"/>
    </source>
</evidence>
<keyword evidence="7 15" id="KW-1133">Transmembrane helix</keyword>
<dbReference type="PANTHER" id="PTHR33445">
    <property type="entry name" value="ATP SYNTHASE SUBUNIT B', CHLOROPLASTIC"/>
    <property type="match status" value="1"/>
</dbReference>
<comment type="similarity">
    <text evidence="1 15 16">Belongs to the ATPase B chain family.</text>
</comment>
<dbReference type="InterPro" id="IPR028987">
    <property type="entry name" value="ATP_synth_B-like_membr_sf"/>
</dbReference>
<organism evidence="18 19">
    <name type="scientific">Mesonia algae</name>
    <dbReference type="NCBI Taxonomy" id="213248"/>
    <lineage>
        <taxon>Bacteria</taxon>
        <taxon>Pseudomonadati</taxon>
        <taxon>Bacteroidota</taxon>
        <taxon>Flavobacteriia</taxon>
        <taxon>Flavobacteriales</taxon>
        <taxon>Flavobacteriaceae</taxon>
        <taxon>Mesonia</taxon>
    </lineage>
</organism>
<dbReference type="RefSeq" id="WP_111539906.1">
    <property type="nucleotide sequence ID" value="NZ_QKYV01000001.1"/>
</dbReference>
<evidence type="ECO:0000256" key="2">
    <source>
        <dbReference type="ARBA" id="ARBA00022448"/>
    </source>
</evidence>
<dbReference type="GO" id="GO:0046933">
    <property type="term" value="F:proton-transporting ATP synthase activity, rotational mechanism"/>
    <property type="evidence" value="ECO:0007669"/>
    <property type="project" value="UniProtKB-UniRule"/>
</dbReference>
<keyword evidence="3 15" id="KW-1003">Cell membrane</keyword>
<name>A0A2W7IGH9_9FLAO</name>
<dbReference type="NCBIfam" id="NF011041">
    <property type="entry name" value="PRK14471.1"/>
    <property type="match status" value="1"/>
</dbReference>
<evidence type="ECO:0000256" key="16">
    <source>
        <dbReference type="RuleBase" id="RU003848"/>
    </source>
</evidence>
<evidence type="ECO:0000256" key="8">
    <source>
        <dbReference type="ARBA" id="ARBA00023065"/>
    </source>
</evidence>
<comment type="function">
    <text evidence="11 15">F(1)F(0) ATP synthase produces ATP from ADP in the presence of a proton or sodium gradient. F-type ATPases consist of two structural domains, F(1) containing the extramembraneous catalytic core and F(0) containing the membrane proton channel, linked together by a central stalk and a peripheral stalk. During catalysis, ATP synthesis in the catalytic domain of F(1) is coupled via a rotary mechanism of the central stalk subunits to proton translocation.</text>
</comment>
<dbReference type="PANTHER" id="PTHR33445:SF1">
    <property type="entry name" value="ATP SYNTHASE SUBUNIT B"/>
    <property type="match status" value="1"/>
</dbReference>
<keyword evidence="2 15" id="KW-0813">Transport</keyword>
<dbReference type="InterPro" id="IPR005864">
    <property type="entry name" value="ATP_synth_F0_bsu_bac"/>
</dbReference>
<dbReference type="GO" id="GO:0005886">
    <property type="term" value="C:plasma membrane"/>
    <property type="evidence" value="ECO:0007669"/>
    <property type="project" value="UniProtKB-SubCell"/>
</dbReference>
<evidence type="ECO:0000256" key="17">
    <source>
        <dbReference type="SAM" id="Coils"/>
    </source>
</evidence>
<evidence type="ECO:0000256" key="12">
    <source>
        <dbReference type="ARBA" id="ARBA00025614"/>
    </source>
</evidence>
<dbReference type="CDD" id="cd06503">
    <property type="entry name" value="ATP-synt_Fo_b"/>
    <property type="match status" value="1"/>
</dbReference>
<evidence type="ECO:0000256" key="1">
    <source>
        <dbReference type="ARBA" id="ARBA00005513"/>
    </source>
</evidence>